<evidence type="ECO:0000313" key="2">
    <source>
        <dbReference type="EMBL" id="MPW20354.1"/>
    </source>
</evidence>
<keyword evidence="1" id="KW-0812">Transmembrane</keyword>
<keyword evidence="1" id="KW-1133">Transmembrane helix</keyword>
<keyword evidence="1" id="KW-0472">Membrane</keyword>
<name>A0A7X1TIL9_9BURK</name>
<evidence type="ECO:0000313" key="3">
    <source>
        <dbReference type="Proteomes" id="UP000484381"/>
    </source>
</evidence>
<sequence>MKKFLIVLGLAIVMTWPVAFAISRVPGLIESCLGGAGYELLRPLFDAYGAIGVEDDMDVVITILLTTSFALSILFATFFLLVLRHYRIKKRTIP</sequence>
<dbReference type="Proteomes" id="UP000484381">
    <property type="component" value="Unassembled WGS sequence"/>
</dbReference>
<evidence type="ECO:0000256" key="1">
    <source>
        <dbReference type="SAM" id="Phobius"/>
    </source>
</evidence>
<proteinExistence type="predicted"/>
<comment type="caution">
    <text evidence="2">The sequence shown here is derived from an EMBL/GenBank/DDBJ whole genome shotgun (WGS) entry which is preliminary data.</text>
</comment>
<dbReference type="RefSeq" id="WP_152763228.1">
    <property type="nucleotide sequence ID" value="NZ_WHNP01000028.1"/>
</dbReference>
<reference evidence="2 3" key="1">
    <citation type="submission" date="2019-10" db="EMBL/GenBank/DDBJ databases">
        <title>Paraburkholderia sp. isolated from nodules of Mimosa pudica from Brazilian Atlantic Forest soils.</title>
        <authorList>
            <person name="Paulitsch F."/>
            <person name="Hungria M."/>
            <person name="Dall'Agnol R."/>
        </authorList>
    </citation>
    <scope>NUCLEOTIDE SEQUENCE [LARGE SCALE GENOMIC DNA]</scope>
    <source>
        <strain evidence="2 3">CNPSo 3157</strain>
    </source>
</reference>
<gene>
    <name evidence="2" type="ORF">GCT13_26570</name>
</gene>
<protein>
    <submittedName>
        <fullName evidence="2">Uncharacterized protein</fullName>
    </submittedName>
</protein>
<keyword evidence="3" id="KW-1185">Reference proteome</keyword>
<organism evidence="2 3">
    <name type="scientific">Paraburkholderia franconis</name>
    <dbReference type="NCBI Taxonomy" id="2654983"/>
    <lineage>
        <taxon>Bacteria</taxon>
        <taxon>Pseudomonadati</taxon>
        <taxon>Pseudomonadota</taxon>
        <taxon>Betaproteobacteria</taxon>
        <taxon>Burkholderiales</taxon>
        <taxon>Burkholderiaceae</taxon>
        <taxon>Paraburkholderia</taxon>
    </lineage>
</organism>
<dbReference type="EMBL" id="WHNP01000028">
    <property type="protein sequence ID" value="MPW20354.1"/>
    <property type="molecule type" value="Genomic_DNA"/>
</dbReference>
<feature type="transmembrane region" description="Helical" evidence="1">
    <location>
        <begin position="59"/>
        <end position="83"/>
    </location>
</feature>
<dbReference type="AlphaFoldDB" id="A0A7X1TIL9"/>
<accession>A0A7X1TIL9</accession>